<dbReference type="OrthoDB" id="532959at2759"/>
<evidence type="ECO:0000256" key="1">
    <source>
        <dbReference type="SAM" id="MobiDB-lite"/>
    </source>
</evidence>
<organism evidence="2 3">
    <name type="scientific">Edaphochlamys debaryana</name>
    <dbReference type="NCBI Taxonomy" id="47281"/>
    <lineage>
        <taxon>Eukaryota</taxon>
        <taxon>Viridiplantae</taxon>
        <taxon>Chlorophyta</taxon>
        <taxon>core chlorophytes</taxon>
        <taxon>Chlorophyceae</taxon>
        <taxon>CS clade</taxon>
        <taxon>Chlamydomonadales</taxon>
        <taxon>Chlamydomonadales incertae sedis</taxon>
        <taxon>Edaphochlamys</taxon>
    </lineage>
</organism>
<evidence type="ECO:0008006" key="4">
    <source>
        <dbReference type="Google" id="ProtNLM"/>
    </source>
</evidence>
<proteinExistence type="predicted"/>
<dbReference type="InterPro" id="IPR012337">
    <property type="entry name" value="RNaseH-like_sf"/>
</dbReference>
<sequence>MTRKGPRGQGGAARANRQPATAKARAAYPSRPWGHVAVHLVSDLPPSRPPGRQMDFTSAVIFFDLFSRMVFIEAIPQGMDPEALANAFMSKVFALRGMPDCVVCGPDPRLASEWWLGVWPRMGAGVEAYGGGLFQADCASDLEQVVREYLVPLGDQWAERLVMAEMAYNGSLHPLIGYSPFYAVNCYDPGFRPAPDLALPFNPPPPAPLLSNDQRLQRMEQVMAEIKGKHAAAYAARQAAATSSSTAASAVGGGAAATADSKGVEVTPLVPA</sequence>
<feature type="region of interest" description="Disordered" evidence="1">
    <location>
        <begin position="1"/>
        <end position="24"/>
    </location>
</feature>
<evidence type="ECO:0000313" key="2">
    <source>
        <dbReference type="EMBL" id="KAG2489228.1"/>
    </source>
</evidence>
<evidence type="ECO:0000313" key="3">
    <source>
        <dbReference type="Proteomes" id="UP000612055"/>
    </source>
</evidence>
<dbReference type="EMBL" id="JAEHOE010000075">
    <property type="protein sequence ID" value="KAG2489228.1"/>
    <property type="molecule type" value="Genomic_DNA"/>
</dbReference>
<dbReference type="Proteomes" id="UP000612055">
    <property type="component" value="Unassembled WGS sequence"/>
</dbReference>
<protein>
    <recommendedName>
        <fullName evidence="4">Integrase catalytic domain-containing protein</fullName>
    </recommendedName>
</protein>
<reference evidence="2" key="1">
    <citation type="journal article" date="2020" name="bioRxiv">
        <title>Comparative genomics of Chlamydomonas.</title>
        <authorList>
            <person name="Craig R.J."/>
            <person name="Hasan A.R."/>
            <person name="Ness R.W."/>
            <person name="Keightley P.D."/>
        </authorList>
    </citation>
    <scope>NUCLEOTIDE SEQUENCE</scope>
    <source>
        <strain evidence="2">CCAP 11/70</strain>
    </source>
</reference>
<dbReference type="Gene3D" id="3.30.420.10">
    <property type="entry name" value="Ribonuclease H-like superfamily/Ribonuclease H"/>
    <property type="match status" value="1"/>
</dbReference>
<name>A0A835XS63_9CHLO</name>
<dbReference type="AlphaFoldDB" id="A0A835XS63"/>
<keyword evidence="3" id="KW-1185">Reference proteome</keyword>
<gene>
    <name evidence="2" type="ORF">HYH03_012250</name>
</gene>
<dbReference type="GO" id="GO:0003676">
    <property type="term" value="F:nucleic acid binding"/>
    <property type="evidence" value="ECO:0007669"/>
    <property type="project" value="InterPro"/>
</dbReference>
<dbReference type="SUPFAM" id="SSF53098">
    <property type="entry name" value="Ribonuclease H-like"/>
    <property type="match status" value="1"/>
</dbReference>
<comment type="caution">
    <text evidence="2">The sequence shown here is derived from an EMBL/GenBank/DDBJ whole genome shotgun (WGS) entry which is preliminary data.</text>
</comment>
<dbReference type="InterPro" id="IPR036397">
    <property type="entry name" value="RNaseH_sf"/>
</dbReference>
<accession>A0A835XS63</accession>